<reference evidence="2 3" key="1">
    <citation type="submission" date="2016-10" db="EMBL/GenBank/DDBJ databases">
        <authorList>
            <person name="de Groot N.N."/>
        </authorList>
    </citation>
    <scope>NUCLEOTIDE SEQUENCE [LARGE SCALE GENOMIC DNA]</scope>
    <source>
        <strain evidence="2 3">DSM 4180</strain>
    </source>
</reference>
<feature type="transmembrane region" description="Helical" evidence="1">
    <location>
        <begin position="22"/>
        <end position="39"/>
    </location>
</feature>
<gene>
    <name evidence="2" type="ORF">SAMN05421721_102109</name>
</gene>
<proteinExistence type="predicted"/>
<accession>A0A1I4PPV3</accession>
<organism evidence="2 3">
    <name type="scientific">Ectothiorhodospira mobilis</name>
    <dbReference type="NCBI Taxonomy" id="195064"/>
    <lineage>
        <taxon>Bacteria</taxon>
        <taxon>Pseudomonadati</taxon>
        <taxon>Pseudomonadota</taxon>
        <taxon>Gammaproteobacteria</taxon>
        <taxon>Chromatiales</taxon>
        <taxon>Ectothiorhodospiraceae</taxon>
        <taxon>Ectothiorhodospira</taxon>
    </lineage>
</organism>
<keyword evidence="3" id="KW-1185">Reference proteome</keyword>
<dbReference type="EMBL" id="FOUO01000002">
    <property type="protein sequence ID" value="SFM29520.1"/>
    <property type="molecule type" value="Genomic_DNA"/>
</dbReference>
<evidence type="ECO:0000313" key="3">
    <source>
        <dbReference type="Proteomes" id="UP000199556"/>
    </source>
</evidence>
<evidence type="ECO:0000256" key="1">
    <source>
        <dbReference type="SAM" id="Phobius"/>
    </source>
</evidence>
<dbReference type="Proteomes" id="UP000199556">
    <property type="component" value="Unassembled WGS sequence"/>
</dbReference>
<keyword evidence="1" id="KW-0472">Membrane</keyword>
<name>A0A1I4PPV3_ECTMO</name>
<keyword evidence="1" id="KW-0812">Transmembrane</keyword>
<protein>
    <submittedName>
        <fullName evidence="2">Uncharacterized protein</fullName>
    </submittedName>
</protein>
<dbReference type="AlphaFoldDB" id="A0A1I4PPV3"/>
<sequence length="61" mass="6722">MEHTAPVPLRARAGRFVESRRVQRLIIALILVNAVLLGLEAMRREMASRDGDNPRTPGDGA</sequence>
<dbReference type="RefSeq" id="WP_090483522.1">
    <property type="nucleotide sequence ID" value="NZ_FOUO01000002.1"/>
</dbReference>
<keyword evidence="1" id="KW-1133">Transmembrane helix</keyword>
<evidence type="ECO:0000313" key="2">
    <source>
        <dbReference type="EMBL" id="SFM29520.1"/>
    </source>
</evidence>